<protein>
    <recommendedName>
        <fullName evidence="4">50S ribosomal protein L7/L12</fullName>
    </recommendedName>
</protein>
<dbReference type="EMBL" id="MHKI01000004">
    <property type="protein sequence ID" value="OGY88130.1"/>
    <property type="molecule type" value="Genomic_DNA"/>
</dbReference>
<proteinExistence type="predicted"/>
<name>A0A1G2BIK4_9BACT</name>
<accession>A0A1G2BIK4</accession>
<comment type="caution">
    <text evidence="2">The sequence shown here is derived from an EMBL/GenBank/DDBJ whole genome shotgun (WGS) entry which is preliminary data.</text>
</comment>
<evidence type="ECO:0000313" key="2">
    <source>
        <dbReference type="EMBL" id="OGY88130.1"/>
    </source>
</evidence>
<sequence>MENKNKIENIKQKIEDIQSQLLLLKQELDSASDGELTQNAHQIKALEVGSVESDQKETIVEGVFDGQNMLGPDGKTYTVPANYASKSKLVEGDIMKLKITEDGTFIYKQIGPVRRIRLKAKLVYDSEVAMYRGVTKKGRSYRLLTASVTYYHGNPGDIAIMLIAADLACKWAAVENIIPGNEEDLTDEEDEELLLTDGSSGELPLGDEGELSA</sequence>
<organism evidence="2 3">
    <name type="scientific">Candidatus Kerfeldbacteria bacterium RIFOXYB2_FULL_38_14</name>
    <dbReference type="NCBI Taxonomy" id="1798547"/>
    <lineage>
        <taxon>Bacteria</taxon>
        <taxon>Candidatus Kerfeldiibacteriota</taxon>
    </lineage>
</organism>
<feature type="region of interest" description="Disordered" evidence="1">
    <location>
        <begin position="186"/>
        <end position="213"/>
    </location>
</feature>
<dbReference type="AlphaFoldDB" id="A0A1G2BIK4"/>
<gene>
    <name evidence="2" type="ORF">A2319_01735</name>
</gene>
<reference evidence="2 3" key="1">
    <citation type="journal article" date="2016" name="Nat. Commun.">
        <title>Thousands of microbial genomes shed light on interconnected biogeochemical processes in an aquifer system.</title>
        <authorList>
            <person name="Anantharaman K."/>
            <person name="Brown C.T."/>
            <person name="Hug L.A."/>
            <person name="Sharon I."/>
            <person name="Castelle C.J."/>
            <person name="Probst A.J."/>
            <person name="Thomas B.C."/>
            <person name="Singh A."/>
            <person name="Wilkins M.J."/>
            <person name="Karaoz U."/>
            <person name="Brodie E.L."/>
            <person name="Williams K.H."/>
            <person name="Hubbard S.S."/>
            <person name="Banfield J.F."/>
        </authorList>
    </citation>
    <scope>NUCLEOTIDE SEQUENCE [LARGE SCALE GENOMIC DNA]</scope>
</reference>
<evidence type="ECO:0008006" key="4">
    <source>
        <dbReference type="Google" id="ProtNLM"/>
    </source>
</evidence>
<evidence type="ECO:0000313" key="3">
    <source>
        <dbReference type="Proteomes" id="UP000176420"/>
    </source>
</evidence>
<evidence type="ECO:0000256" key="1">
    <source>
        <dbReference type="SAM" id="MobiDB-lite"/>
    </source>
</evidence>
<dbReference type="Proteomes" id="UP000176420">
    <property type="component" value="Unassembled WGS sequence"/>
</dbReference>